<dbReference type="PROSITE" id="PS00135">
    <property type="entry name" value="TRYPSIN_SER"/>
    <property type="match status" value="1"/>
</dbReference>
<dbReference type="InterPro" id="IPR002172">
    <property type="entry name" value="LDrepeatLR_classA_rpt"/>
</dbReference>
<accession>A0ABU7AVB7</accession>
<keyword evidence="4 6" id="KW-1015">Disulfide bond</keyword>
<dbReference type="PROSITE" id="PS50240">
    <property type="entry name" value="TRYPSIN_DOM"/>
    <property type="match status" value="1"/>
</dbReference>
<dbReference type="Pfam" id="PF00089">
    <property type="entry name" value="Trypsin"/>
    <property type="match status" value="1"/>
</dbReference>
<dbReference type="InterPro" id="IPR036055">
    <property type="entry name" value="LDL_receptor-like_sf"/>
</dbReference>
<dbReference type="PRINTS" id="PR00722">
    <property type="entry name" value="CHYMOTRYPSIN"/>
</dbReference>
<proteinExistence type="predicted"/>
<gene>
    <name evidence="12" type="ORF">ATANTOWER_001379</name>
</gene>
<dbReference type="Gene3D" id="3.10.250.10">
    <property type="entry name" value="SRCR-like domain"/>
    <property type="match status" value="1"/>
</dbReference>
<dbReference type="PROSITE" id="PS00134">
    <property type="entry name" value="TRYPSIN_HIS"/>
    <property type="match status" value="1"/>
</dbReference>
<evidence type="ECO:0000256" key="2">
    <source>
        <dbReference type="ARBA" id="ARBA00022801"/>
    </source>
</evidence>
<comment type="caution">
    <text evidence="12">The sequence shown here is derived from an EMBL/GenBank/DDBJ whole genome shotgun (WGS) entry which is preliminary data.</text>
</comment>
<name>A0ABU7AVB7_9TELE</name>
<dbReference type="CDD" id="cd00190">
    <property type="entry name" value="Tryp_SPc"/>
    <property type="match status" value="1"/>
</dbReference>
<reference evidence="12 13" key="1">
    <citation type="submission" date="2021-07" db="EMBL/GenBank/DDBJ databases">
        <authorList>
            <person name="Palmer J.M."/>
        </authorList>
    </citation>
    <scope>NUCLEOTIDE SEQUENCE [LARGE SCALE GENOMIC DNA]</scope>
    <source>
        <strain evidence="12 13">AT_MEX2019</strain>
        <tissue evidence="12">Muscle</tissue>
    </source>
</reference>
<evidence type="ECO:0000313" key="13">
    <source>
        <dbReference type="Proteomes" id="UP001345963"/>
    </source>
</evidence>
<dbReference type="CDD" id="cd00112">
    <property type="entry name" value="LDLa"/>
    <property type="match status" value="1"/>
</dbReference>
<keyword evidence="9" id="KW-1133">Transmembrane helix</keyword>
<dbReference type="SMART" id="SM00192">
    <property type="entry name" value="LDLa"/>
    <property type="match status" value="1"/>
</dbReference>
<dbReference type="PANTHER" id="PTHR24252">
    <property type="entry name" value="ACROSIN-RELATED"/>
    <property type="match status" value="1"/>
</dbReference>
<keyword evidence="2 8" id="KW-0378">Hydrolase</keyword>
<keyword evidence="5" id="KW-0325">Glycoprotein</keyword>
<feature type="transmembrane region" description="Helical" evidence="9">
    <location>
        <begin position="66"/>
        <end position="89"/>
    </location>
</feature>
<evidence type="ECO:0000256" key="3">
    <source>
        <dbReference type="ARBA" id="ARBA00022825"/>
    </source>
</evidence>
<feature type="domain" description="Peptidase S1" evidence="10">
    <location>
        <begin position="236"/>
        <end position="466"/>
    </location>
</feature>
<dbReference type="InterPro" id="IPR001254">
    <property type="entry name" value="Trypsin_dom"/>
</dbReference>
<dbReference type="SMART" id="SM00020">
    <property type="entry name" value="Tryp_SPc"/>
    <property type="match status" value="1"/>
</dbReference>
<comment type="caution">
    <text evidence="7">Lacks conserved residue(s) required for the propagation of feature annotation.</text>
</comment>
<keyword evidence="1 8" id="KW-0645">Protease</keyword>
<dbReference type="InterPro" id="IPR033116">
    <property type="entry name" value="TRYPSIN_SER"/>
</dbReference>
<feature type="disulfide bond" evidence="6">
    <location>
        <begin position="93"/>
        <end position="105"/>
    </location>
</feature>
<feature type="disulfide bond" evidence="6">
    <location>
        <begin position="112"/>
        <end position="127"/>
    </location>
</feature>
<evidence type="ECO:0000259" key="11">
    <source>
        <dbReference type="PROSITE" id="PS50287"/>
    </source>
</evidence>
<dbReference type="InterPro" id="IPR001190">
    <property type="entry name" value="SRCR"/>
</dbReference>
<dbReference type="InterPro" id="IPR036772">
    <property type="entry name" value="SRCR-like_dom_sf"/>
</dbReference>
<dbReference type="SUPFAM" id="SSF50494">
    <property type="entry name" value="Trypsin-like serine proteases"/>
    <property type="match status" value="1"/>
</dbReference>
<dbReference type="PROSITE" id="PS50068">
    <property type="entry name" value="LDLRA_2"/>
    <property type="match status" value="1"/>
</dbReference>
<dbReference type="SMART" id="SM00202">
    <property type="entry name" value="SR"/>
    <property type="match status" value="1"/>
</dbReference>
<evidence type="ECO:0000256" key="8">
    <source>
        <dbReference type="RuleBase" id="RU363034"/>
    </source>
</evidence>
<dbReference type="InterPro" id="IPR018114">
    <property type="entry name" value="TRYPSIN_HIS"/>
</dbReference>
<keyword evidence="9" id="KW-0472">Membrane</keyword>
<evidence type="ECO:0008006" key="14">
    <source>
        <dbReference type="Google" id="ProtNLM"/>
    </source>
</evidence>
<dbReference type="PROSITE" id="PS50287">
    <property type="entry name" value="SRCR_2"/>
    <property type="match status" value="1"/>
</dbReference>
<evidence type="ECO:0000256" key="9">
    <source>
        <dbReference type="SAM" id="Phobius"/>
    </source>
</evidence>
<dbReference type="InterPro" id="IPR001314">
    <property type="entry name" value="Peptidase_S1A"/>
</dbReference>
<keyword evidence="9" id="KW-0812">Transmembrane</keyword>
<sequence>MENNQANKHVYDNTGFQHDIGEPPPYSYHAYPHNPSYIAGPTQINTQQNTPPPPQRKGKKSCPWKYILCVCLCVLIILVVAALLLWYFLYYQCLFGRSCGPGGRCLSSTQWCDGEWDCLDGEDESYCFRQKGNNFLLQSYSSITKAWLPVCAENWNDNYGKTVCRQMGYRRQDYVSSSQISPSTSAPEGYLKLKFGSSYGTLIQSQLIYSPGCSARAVKLQCLECGKSLAAPSSRIVGGTQAVNGAWPWQVSLQINGQHVCGGTIISPNWILSAAHCFQKYNRATEWSVVYGDVKLSKMSYRRSVQRIINHEDFDSVTNAYDIALLKLMQPVTFTERVRPVCLPNSGINVNAGARAWITGWGALISSGPTPDTLNQAQVTIYDRQTCNAPHVLDGEVTETMFCAGKLEGGVDTCQGDSGGPLVVNTGDVWWLLGDTSWGYGCAVKNKPGVYGNITYFSEWIQKQMQDD</sequence>
<evidence type="ECO:0000256" key="1">
    <source>
        <dbReference type="ARBA" id="ARBA00022670"/>
    </source>
</evidence>
<evidence type="ECO:0000256" key="4">
    <source>
        <dbReference type="ARBA" id="ARBA00023157"/>
    </source>
</evidence>
<dbReference type="Gene3D" id="2.40.10.10">
    <property type="entry name" value="Trypsin-like serine proteases"/>
    <property type="match status" value="1"/>
</dbReference>
<dbReference type="InterPro" id="IPR009003">
    <property type="entry name" value="Peptidase_S1_PA"/>
</dbReference>
<organism evidence="12 13">
    <name type="scientific">Ataeniobius toweri</name>
    <dbReference type="NCBI Taxonomy" id="208326"/>
    <lineage>
        <taxon>Eukaryota</taxon>
        <taxon>Metazoa</taxon>
        <taxon>Chordata</taxon>
        <taxon>Craniata</taxon>
        <taxon>Vertebrata</taxon>
        <taxon>Euteleostomi</taxon>
        <taxon>Actinopterygii</taxon>
        <taxon>Neopterygii</taxon>
        <taxon>Teleostei</taxon>
        <taxon>Neoteleostei</taxon>
        <taxon>Acanthomorphata</taxon>
        <taxon>Ovalentaria</taxon>
        <taxon>Atherinomorphae</taxon>
        <taxon>Cyprinodontiformes</taxon>
        <taxon>Goodeidae</taxon>
        <taxon>Ataeniobius</taxon>
    </lineage>
</organism>
<dbReference type="Pfam" id="PF15494">
    <property type="entry name" value="SRCR_2"/>
    <property type="match status" value="1"/>
</dbReference>
<feature type="domain" description="SRCR" evidence="11">
    <location>
        <begin position="103"/>
        <end position="168"/>
    </location>
</feature>
<evidence type="ECO:0000256" key="7">
    <source>
        <dbReference type="PROSITE-ProRule" id="PRU00196"/>
    </source>
</evidence>
<dbReference type="EMBL" id="JAHUTI010030643">
    <property type="protein sequence ID" value="MED6242186.1"/>
    <property type="molecule type" value="Genomic_DNA"/>
</dbReference>
<dbReference type="PANTHER" id="PTHR24252:SF27">
    <property type="entry name" value="TRANSMEMBRANE PROTEASE SERINE 3-LIKE"/>
    <property type="match status" value="1"/>
</dbReference>
<evidence type="ECO:0000313" key="12">
    <source>
        <dbReference type="EMBL" id="MED6242186.1"/>
    </source>
</evidence>
<evidence type="ECO:0000256" key="5">
    <source>
        <dbReference type="ARBA" id="ARBA00023180"/>
    </source>
</evidence>
<keyword evidence="13" id="KW-1185">Reference proteome</keyword>
<dbReference type="InterPro" id="IPR043504">
    <property type="entry name" value="Peptidase_S1_PA_chymotrypsin"/>
</dbReference>
<evidence type="ECO:0000256" key="6">
    <source>
        <dbReference type="PROSITE-ProRule" id="PRU00124"/>
    </source>
</evidence>
<dbReference type="Proteomes" id="UP001345963">
    <property type="component" value="Unassembled WGS sequence"/>
</dbReference>
<protein>
    <recommendedName>
        <fullName evidence="14">Transmembrane protease serine 2</fullName>
    </recommendedName>
</protein>
<keyword evidence="3 8" id="KW-0720">Serine protease</keyword>
<dbReference type="SUPFAM" id="SSF57424">
    <property type="entry name" value="LDL receptor-like module"/>
    <property type="match status" value="1"/>
</dbReference>
<dbReference type="SUPFAM" id="SSF56487">
    <property type="entry name" value="SRCR-like"/>
    <property type="match status" value="1"/>
</dbReference>
<dbReference type="Gene3D" id="4.10.400.10">
    <property type="entry name" value="Low-density Lipoprotein Receptor"/>
    <property type="match status" value="1"/>
</dbReference>
<evidence type="ECO:0000259" key="10">
    <source>
        <dbReference type="PROSITE" id="PS50240"/>
    </source>
</evidence>